<evidence type="ECO:0000256" key="1">
    <source>
        <dbReference type="SAM" id="Coils"/>
    </source>
</evidence>
<evidence type="ECO:0000313" key="2">
    <source>
        <dbReference type="EMBL" id="GAA09612.1"/>
    </source>
</evidence>
<keyword evidence="1" id="KW-0175">Coiled coil</keyword>
<dbReference type="EMBL" id="BABS01000105">
    <property type="protein sequence ID" value="GAA09612.1"/>
    <property type="molecule type" value="Genomic_DNA"/>
</dbReference>
<organism evidence="2 3">
    <name type="scientific">Acetobacter tropicalis NBRC 101654</name>
    <dbReference type="NCBI Taxonomy" id="749388"/>
    <lineage>
        <taxon>Bacteria</taxon>
        <taxon>Pseudomonadati</taxon>
        <taxon>Pseudomonadota</taxon>
        <taxon>Alphaproteobacteria</taxon>
        <taxon>Acetobacterales</taxon>
        <taxon>Acetobacteraceae</taxon>
        <taxon>Acetobacter</taxon>
    </lineage>
</organism>
<comment type="caution">
    <text evidence="2">The sequence shown here is derived from an EMBL/GenBank/DDBJ whole genome shotgun (WGS) entry which is preliminary data.</text>
</comment>
<feature type="coiled-coil region" evidence="1">
    <location>
        <begin position="522"/>
        <end position="549"/>
    </location>
</feature>
<reference evidence="2 3" key="1">
    <citation type="journal article" date="2011" name="Biochem. Biophys. Res. Commun.">
        <title>Increased number of Arginine-based salt bridges contributes to the thermotolerance of thermotolerant acetic acid bacteria, Acetobacter tropicalis SKU1100.</title>
        <authorList>
            <person name="Matsutani M."/>
            <person name="Hirakawa H."/>
            <person name="Nishikura M."/>
            <person name="Soemphol W."/>
            <person name="Ali I.A.I."/>
            <person name="Yakushi T."/>
            <person name="Matsushita K."/>
        </authorList>
    </citation>
    <scope>NUCLEOTIDE SEQUENCE [LARGE SCALE GENOMIC DNA]</scope>
    <source>
        <strain evidence="2 3">NBRC 101654</strain>
    </source>
</reference>
<dbReference type="Proteomes" id="UP000004319">
    <property type="component" value="Unassembled WGS sequence"/>
</dbReference>
<proteinExistence type="predicted"/>
<evidence type="ECO:0000313" key="3">
    <source>
        <dbReference type="Proteomes" id="UP000004319"/>
    </source>
</evidence>
<protein>
    <submittedName>
        <fullName evidence="2">Uncharacterized protein</fullName>
    </submittedName>
</protein>
<dbReference type="AlphaFoldDB" id="F7VGW7"/>
<accession>F7VGW7</accession>
<gene>
    <name evidence="2" type="ORF">ATPR_2616</name>
</gene>
<name>F7VGW7_9PROT</name>
<sequence>MIVKESRIRTKSGAGALTRHVLRGAKNEAIRVLAGSDWLMRDQMREAHREGLKYGLRHIAFNPDEAMTDDQLSDFVHRLCDELKADPEHLTLVIHQKDGTTHGHLILPEWQQNCILDSRFTWMRMEKIARLEEIRLGHRLVAGRHDRAIAKALRTEGHHYEAEQVEALIPVSHDAKRRSAYTSQARRITERQELDLPALKKLVCTLWSRSEDLKAFRDALNEHNLSMRAGDRAEQRPGAHIIEDHNGTLIGSFTRLTKVRMADFRKMLAEEKLQSASKPETDIKNTRLPFRRTPENFYDEFPIPKASCTQSPTPKRPVIKRPKMKVWQRQFWLQRMSDVDIPSTKQFRPEFPVHIMSVDELRFRQKIKKEIAEQQAILDQKAPEINWKPQDKDKTLTTWRRQLVPYQKQLRKSFDRYNSAKQEWRDAEKNRWHRMTGKAQKLEKIADTLFYEFLEVLRFIVEALLHVVGLRPELPNPIRVVLSEKDQTTLEQFKKNHDTEFSAMADSQKLTPWLDQRFENMAQTRQKRIEQWKQEHKAAQDSARQEIKRLSLLLTTKPASQNCQATTNLHTPNVALSMFP</sequence>
<dbReference type="RefSeq" id="WP_006559636.1">
    <property type="nucleotide sequence ID" value="NZ_BABS01000105.1"/>
</dbReference>